<comment type="caution">
    <text evidence="1">The sequence shown here is derived from an EMBL/GenBank/DDBJ whole genome shotgun (WGS) entry which is preliminary data.</text>
</comment>
<accession>A0A1J5TV80</accession>
<name>A0A1J5TV80_9GAMM</name>
<sequence>MLFFNTKNLCMSGKGLEKFNFCQVDNFFKPFPDKNNRPILRNIQVGKSECLMIIYIYAKVSTN</sequence>
<proteinExistence type="predicted"/>
<reference evidence="2" key="1">
    <citation type="submission" date="2016-09" db="EMBL/GenBank/DDBJ databases">
        <title>Genome Sequence of Bathymodiolus thermophilus sulfur-oxidizing gill endosymbiont.</title>
        <authorList>
            <person name="Ponnudurai R."/>
            <person name="Kleiner M."/>
            <person name="Sayavedra L."/>
            <person name="Thuermer A."/>
            <person name="Felbeck H."/>
            <person name="Schlueter R."/>
            <person name="Schweder T."/>
            <person name="Markert S."/>
        </authorList>
    </citation>
    <scope>NUCLEOTIDE SEQUENCE [LARGE SCALE GENOMIC DNA]</scope>
    <source>
        <strain evidence="2">BAT/CrabSpa'14</strain>
    </source>
</reference>
<organism evidence="1 2">
    <name type="scientific">Bathymodiolus thermophilus thioautotrophic gill symbiont</name>
    <dbReference type="NCBI Taxonomy" id="2360"/>
    <lineage>
        <taxon>Bacteria</taxon>
        <taxon>Pseudomonadati</taxon>
        <taxon>Pseudomonadota</taxon>
        <taxon>Gammaproteobacteria</taxon>
        <taxon>sulfur-oxidizing symbionts</taxon>
    </lineage>
</organism>
<dbReference type="EMBL" id="MIQH01000542">
    <property type="protein sequence ID" value="OIR24720.1"/>
    <property type="molecule type" value="Genomic_DNA"/>
</dbReference>
<dbReference type="Proteomes" id="UP000182798">
    <property type="component" value="Unassembled WGS sequence"/>
</dbReference>
<dbReference type="AlphaFoldDB" id="A0A1J5TV80"/>
<evidence type="ECO:0000313" key="2">
    <source>
        <dbReference type="Proteomes" id="UP000182798"/>
    </source>
</evidence>
<evidence type="ECO:0000313" key="1">
    <source>
        <dbReference type="EMBL" id="OIR24720.1"/>
    </source>
</evidence>
<protein>
    <submittedName>
        <fullName evidence="1">Uncharacterized protein</fullName>
    </submittedName>
</protein>
<gene>
    <name evidence="1" type="ORF">BGC33_11540</name>
</gene>